<sequence length="344" mass="37557">MSLSVLSNIRTSLWTLMFMSPHSIIGLWYNRPIFSSCATWNPNASTFTNQDTLGYYINGIFVDNKDTVYAESWYNNVIKVWPNASSIATRTITGVSNPCNLVVSMNGDIYVDNSNGDGQVDKWTLNSTSGVGMMNISKSCNSLFIDTNNTLYCSQSDLNRVIKLNLNDNSSTPVTIAGNGSIGSAANLLSRPWGIFVDTDFTLYVADCNNNRIQRFKSGEMNGTTVAGSTAPGTISLSYPGSVAVTGDGYLFIMDSGNYRIIRSSAGGFQCVAGCSMLSGSTADKLNNARQIAFDSSGNIFVTDDDNHRVQKFILKSNSCGKFQHVYFVLVEESQQICIFFKLT</sequence>
<evidence type="ECO:0000256" key="1">
    <source>
        <dbReference type="ARBA" id="ARBA00022737"/>
    </source>
</evidence>
<dbReference type="Proteomes" id="UP000663844">
    <property type="component" value="Unassembled WGS sequence"/>
</dbReference>
<dbReference type="Gene3D" id="2.120.10.30">
    <property type="entry name" value="TolB, C-terminal domain"/>
    <property type="match status" value="1"/>
</dbReference>
<feature type="repeat" description="NHL" evidence="2">
    <location>
        <begin position="180"/>
        <end position="219"/>
    </location>
</feature>
<keyword evidence="1" id="KW-0677">Repeat</keyword>
<proteinExistence type="predicted"/>
<protein>
    <recommendedName>
        <fullName evidence="5">NHL repeat containing protein-like protein</fullName>
    </recommendedName>
</protein>
<evidence type="ECO:0000313" key="4">
    <source>
        <dbReference type="Proteomes" id="UP000663844"/>
    </source>
</evidence>
<gene>
    <name evidence="3" type="ORF">OXD698_LOCUS23782</name>
</gene>
<dbReference type="Pfam" id="PF01436">
    <property type="entry name" value="NHL"/>
    <property type="match status" value="2"/>
</dbReference>
<dbReference type="SUPFAM" id="SSF101898">
    <property type="entry name" value="NHL repeat"/>
    <property type="match status" value="1"/>
</dbReference>
<evidence type="ECO:0000256" key="2">
    <source>
        <dbReference type="PROSITE-ProRule" id="PRU00504"/>
    </source>
</evidence>
<dbReference type="InterPro" id="IPR050952">
    <property type="entry name" value="TRIM-NHL_E3_ligases"/>
</dbReference>
<dbReference type="CDD" id="cd05819">
    <property type="entry name" value="NHL"/>
    <property type="match status" value="1"/>
</dbReference>
<accession>A0A819H8V7</accession>
<dbReference type="InterPro" id="IPR001258">
    <property type="entry name" value="NHL_repeat"/>
</dbReference>
<dbReference type="InterPro" id="IPR011042">
    <property type="entry name" value="6-blade_b-propeller_TolB-like"/>
</dbReference>
<reference evidence="3" key="1">
    <citation type="submission" date="2021-02" db="EMBL/GenBank/DDBJ databases">
        <authorList>
            <person name="Nowell W R."/>
        </authorList>
    </citation>
    <scope>NUCLEOTIDE SEQUENCE</scope>
</reference>
<dbReference type="AlphaFoldDB" id="A0A819H8V7"/>
<dbReference type="EMBL" id="CAJOAZ010002135">
    <property type="protein sequence ID" value="CAF3897987.1"/>
    <property type="molecule type" value="Genomic_DNA"/>
</dbReference>
<dbReference type="PANTHER" id="PTHR24104">
    <property type="entry name" value="E3 UBIQUITIN-PROTEIN LIGASE NHLRC1-RELATED"/>
    <property type="match status" value="1"/>
</dbReference>
<evidence type="ECO:0008006" key="5">
    <source>
        <dbReference type="Google" id="ProtNLM"/>
    </source>
</evidence>
<organism evidence="3 4">
    <name type="scientific">Adineta steineri</name>
    <dbReference type="NCBI Taxonomy" id="433720"/>
    <lineage>
        <taxon>Eukaryota</taxon>
        <taxon>Metazoa</taxon>
        <taxon>Spiralia</taxon>
        <taxon>Gnathifera</taxon>
        <taxon>Rotifera</taxon>
        <taxon>Eurotatoria</taxon>
        <taxon>Bdelloidea</taxon>
        <taxon>Adinetida</taxon>
        <taxon>Adinetidae</taxon>
        <taxon>Adineta</taxon>
    </lineage>
</organism>
<dbReference type="PANTHER" id="PTHR24104:SF25">
    <property type="entry name" value="PROTEIN LIN-41"/>
    <property type="match status" value="1"/>
</dbReference>
<dbReference type="PROSITE" id="PS51125">
    <property type="entry name" value="NHL"/>
    <property type="match status" value="2"/>
</dbReference>
<name>A0A819H8V7_9BILA</name>
<evidence type="ECO:0000313" key="3">
    <source>
        <dbReference type="EMBL" id="CAF3897987.1"/>
    </source>
</evidence>
<dbReference type="GO" id="GO:0008270">
    <property type="term" value="F:zinc ion binding"/>
    <property type="evidence" value="ECO:0007669"/>
    <property type="project" value="UniProtKB-KW"/>
</dbReference>
<feature type="repeat" description="NHL" evidence="2">
    <location>
        <begin position="280"/>
        <end position="316"/>
    </location>
</feature>
<comment type="caution">
    <text evidence="3">The sequence shown here is derived from an EMBL/GenBank/DDBJ whole genome shotgun (WGS) entry which is preliminary data.</text>
</comment>
<dbReference type="Gene3D" id="2.40.10.500">
    <property type="match status" value="1"/>
</dbReference>